<keyword evidence="1" id="KW-1185">Reference proteome</keyword>
<dbReference type="Gene3D" id="1.10.150.50">
    <property type="entry name" value="Transcription Factor, Ets-1"/>
    <property type="match status" value="1"/>
</dbReference>
<dbReference type="InterPro" id="IPR013761">
    <property type="entry name" value="SAM/pointed_sf"/>
</dbReference>
<dbReference type="PaxDb" id="3827-XP_004488509.1"/>
<evidence type="ECO:0000313" key="3">
    <source>
        <dbReference type="RefSeq" id="XP_012575657.2"/>
    </source>
</evidence>
<sequence length="274" mass="32073">MKYTTTNISNSNSYICSSTNSFPSAMDWFSWLSKTNLNPSLVYEYGFTFNRNELQLQDSIHFNHEFLQSMGISIAKHRLEILKLVNKENREVPKNTKNLSGVFKKCLKKCLSKLIFHEQEKHVKNMNMNMMSLQKEENWYQGKWRRALMSEELKGEKGMHRNRKIAMSGPLDGRMHNEKMVSINNNKVLKFSGPLDNAKMVYTNRSPVRTRPIDRRYMDTRSPTFSGPIDSRELVSNKSLSPIDYQSPYNRTTDDSDFEDSLLWRALFEDLKPT</sequence>
<dbReference type="PANTHER" id="PTHR33915">
    <property type="entry name" value="OSJNBA0033G05.11 PROTEIN"/>
    <property type="match status" value="1"/>
</dbReference>
<dbReference type="RefSeq" id="XP_004488509.2">
    <property type="nucleotide sequence ID" value="XM_004488452.3"/>
</dbReference>
<evidence type="ECO:0000313" key="1">
    <source>
        <dbReference type="Proteomes" id="UP000087171"/>
    </source>
</evidence>
<protein>
    <submittedName>
        <fullName evidence="2 3">Uncharacterized protein LOC101489996</fullName>
    </submittedName>
</protein>
<reference evidence="2 3" key="2">
    <citation type="submission" date="2025-04" db="UniProtKB">
        <authorList>
            <consortium name="RefSeq"/>
        </authorList>
    </citation>
    <scope>IDENTIFICATION</scope>
    <source>
        <tissue evidence="2 3">Etiolated seedlings</tissue>
    </source>
</reference>
<reference evidence="1" key="1">
    <citation type="journal article" date="2013" name="Nat. Biotechnol.">
        <title>Draft genome sequence of chickpea (Cicer arietinum) provides a resource for trait improvement.</title>
        <authorList>
            <person name="Varshney R.K."/>
            <person name="Song C."/>
            <person name="Saxena R.K."/>
            <person name="Azam S."/>
            <person name="Yu S."/>
            <person name="Sharpe A.G."/>
            <person name="Cannon S."/>
            <person name="Baek J."/>
            <person name="Rosen B.D."/>
            <person name="Tar'an B."/>
            <person name="Millan T."/>
            <person name="Zhang X."/>
            <person name="Ramsay L.D."/>
            <person name="Iwata A."/>
            <person name="Wang Y."/>
            <person name="Nelson W."/>
            <person name="Farmer A.D."/>
            <person name="Gaur P.M."/>
            <person name="Soderlund C."/>
            <person name="Penmetsa R.V."/>
            <person name="Xu C."/>
            <person name="Bharti A.K."/>
            <person name="He W."/>
            <person name="Winter P."/>
            <person name="Zhao S."/>
            <person name="Hane J.K."/>
            <person name="Carrasquilla-Garcia N."/>
            <person name="Condie J.A."/>
            <person name="Upadhyaya H.D."/>
            <person name="Luo M.C."/>
            <person name="Thudi M."/>
            <person name="Gowda C.L."/>
            <person name="Singh N.P."/>
            <person name="Lichtenzveig J."/>
            <person name="Gali K.K."/>
            <person name="Rubio J."/>
            <person name="Nadarajan N."/>
            <person name="Dolezel J."/>
            <person name="Bansal K.C."/>
            <person name="Xu X."/>
            <person name="Edwards D."/>
            <person name="Zhang G."/>
            <person name="Kahl G."/>
            <person name="Gil J."/>
            <person name="Singh K.B."/>
            <person name="Datta S.K."/>
            <person name="Jackson S.A."/>
            <person name="Wang J."/>
            <person name="Cook D.R."/>
        </authorList>
    </citation>
    <scope>NUCLEOTIDE SEQUENCE [LARGE SCALE GENOMIC DNA]</scope>
    <source>
        <strain evidence="1">cv. CDC Frontier</strain>
    </source>
</reference>
<dbReference type="KEGG" id="cam:101489996"/>
<dbReference type="STRING" id="3827.A0A1S2XFD0"/>
<organism evidence="1 2">
    <name type="scientific">Cicer arietinum</name>
    <name type="common">Chickpea</name>
    <name type="synonym">Garbanzo</name>
    <dbReference type="NCBI Taxonomy" id="3827"/>
    <lineage>
        <taxon>Eukaryota</taxon>
        <taxon>Viridiplantae</taxon>
        <taxon>Streptophyta</taxon>
        <taxon>Embryophyta</taxon>
        <taxon>Tracheophyta</taxon>
        <taxon>Spermatophyta</taxon>
        <taxon>Magnoliopsida</taxon>
        <taxon>eudicotyledons</taxon>
        <taxon>Gunneridae</taxon>
        <taxon>Pentapetalae</taxon>
        <taxon>rosids</taxon>
        <taxon>fabids</taxon>
        <taxon>Fabales</taxon>
        <taxon>Fabaceae</taxon>
        <taxon>Papilionoideae</taxon>
        <taxon>50 kb inversion clade</taxon>
        <taxon>NPAAA clade</taxon>
        <taxon>Hologalegina</taxon>
        <taxon>IRL clade</taxon>
        <taxon>Cicereae</taxon>
        <taxon>Cicer</taxon>
    </lineage>
</organism>
<evidence type="ECO:0000313" key="2">
    <source>
        <dbReference type="RefSeq" id="XP_004488509.2"/>
    </source>
</evidence>
<dbReference type="CDD" id="cd09487">
    <property type="entry name" value="SAM_superfamily"/>
    <property type="match status" value="1"/>
</dbReference>
<dbReference type="eggNOG" id="ENOG502S0R1">
    <property type="taxonomic scope" value="Eukaryota"/>
</dbReference>
<dbReference type="AlphaFoldDB" id="A0A1S2XFD0"/>
<dbReference type="Proteomes" id="UP000087171">
    <property type="component" value="Chromosome Ca1"/>
</dbReference>
<name>A0A1S2XFD0_CICAR</name>
<dbReference type="OrthoDB" id="1887912at2759"/>
<accession>A0A1S2XFD0</accession>
<proteinExistence type="predicted"/>
<gene>
    <name evidence="2 3" type="primary">LOC101489996</name>
</gene>
<dbReference type="SUPFAM" id="SSF47769">
    <property type="entry name" value="SAM/Pointed domain"/>
    <property type="match status" value="1"/>
</dbReference>
<dbReference type="RefSeq" id="XP_012575657.2">
    <property type="nucleotide sequence ID" value="XM_012720203.2"/>
</dbReference>
<dbReference type="PANTHER" id="PTHR33915:SF3">
    <property type="entry name" value="STERILE ALPHA MOTIF (SAM) DOMAIN PROTEIN"/>
    <property type="match status" value="1"/>
</dbReference>